<dbReference type="PANTHER" id="PTHR22940">
    <property type="entry name" value="TIMEOUT/TIMELESS-2"/>
    <property type="match status" value="1"/>
</dbReference>
<name>A0AAW0W4I0_CHEQU</name>
<feature type="compositionally biased region" description="Basic residues" evidence="5">
    <location>
        <begin position="950"/>
        <end position="963"/>
    </location>
</feature>
<feature type="compositionally biased region" description="Basic and acidic residues" evidence="5">
    <location>
        <begin position="1321"/>
        <end position="1340"/>
    </location>
</feature>
<evidence type="ECO:0000256" key="2">
    <source>
        <dbReference type="ARBA" id="ARBA00008174"/>
    </source>
</evidence>
<reference evidence="8 9" key="1">
    <citation type="journal article" date="2024" name="BMC Genomics">
        <title>Genome assembly of redclaw crayfish (Cherax quadricarinatus) provides insights into its immune adaptation and hypoxia tolerance.</title>
        <authorList>
            <person name="Liu Z."/>
            <person name="Zheng J."/>
            <person name="Li H."/>
            <person name="Fang K."/>
            <person name="Wang S."/>
            <person name="He J."/>
            <person name="Zhou D."/>
            <person name="Weng S."/>
            <person name="Chi M."/>
            <person name="Gu Z."/>
            <person name="He J."/>
            <person name="Li F."/>
            <person name="Wang M."/>
        </authorList>
    </citation>
    <scope>NUCLEOTIDE SEQUENCE [LARGE SCALE GENOMIC DNA]</scope>
    <source>
        <strain evidence="8">ZL_2023a</strain>
    </source>
</reference>
<dbReference type="GO" id="GO:0043111">
    <property type="term" value="P:replication fork arrest"/>
    <property type="evidence" value="ECO:0007669"/>
    <property type="project" value="TreeGrafter"/>
</dbReference>
<accession>A0AAW0W4I0</accession>
<feature type="region of interest" description="Disordered" evidence="5">
    <location>
        <begin position="950"/>
        <end position="1012"/>
    </location>
</feature>
<evidence type="ECO:0000256" key="3">
    <source>
        <dbReference type="ARBA" id="ARBA00023242"/>
    </source>
</evidence>
<feature type="compositionally biased region" description="Acidic residues" evidence="5">
    <location>
        <begin position="984"/>
        <end position="995"/>
    </location>
</feature>
<evidence type="ECO:0008006" key="10">
    <source>
        <dbReference type="Google" id="ProtNLM"/>
    </source>
</evidence>
<evidence type="ECO:0000259" key="6">
    <source>
        <dbReference type="Pfam" id="PF04821"/>
    </source>
</evidence>
<comment type="similarity">
    <text evidence="2">Belongs to the timeless family.</text>
</comment>
<protein>
    <recommendedName>
        <fullName evidence="10">Protein timeless homolog</fullName>
    </recommendedName>
</protein>
<feature type="region of interest" description="Disordered" evidence="5">
    <location>
        <begin position="1308"/>
        <end position="1365"/>
    </location>
</feature>
<dbReference type="InterPro" id="IPR044998">
    <property type="entry name" value="Timeless"/>
</dbReference>
<evidence type="ECO:0000256" key="4">
    <source>
        <dbReference type="ARBA" id="ARBA00023306"/>
    </source>
</evidence>
<dbReference type="GO" id="GO:0006281">
    <property type="term" value="P:DNA repair"/>
    <property type="evidence" value="ECO:0007669"/>
    <property type="project" value="TreeGrafter"/>
</dbReference>
<feature type="domain" description="Timeless N-terminal" evidence="6">
    <location>
        <begin position="24"/>
        <end position="286"/>
    </location>
</feature>
<keyword evidence="9" id="KW-1185">Reference proteome</keyword>
<dbReference type="Pfam" id="PF05029">
    <property type="entry name" value="TIMELESS_C"/>
    <property type="match status" value="1"/>
</dbReference>
<dbReference type="Pfam" id="PF26019">
    <property type="entry name" value="HTH_TIMELESS"/>
    <property type="match status" value="2"/>
</dbReference>
<evidence type="ECO:0000313" key="8">
    <source>
        <dbReference type="EMBL" id="KAK8723590.1"/>
    </source>
</evidence>
<dbReference type="GO" id="GO:0000076">
    <property type="term" value="P:DNA replication checkpoint signaling"/>
    <property type="evidence" value="ECO:0007669"/>
    <property type="project" value="TreeGrafter"/>
</dbReference>
<sequence>MADALLHAELLAACSALGYSDGAKYHKEADCLETTKDLVRYLRKDDESHEIRRALGETRVLQTDLLPLIRDHSHESELFDIAIRLLVNLTNPVLLLFHEELPEEKVTRQQFLQLVTQQQGYKEAFIDEKVWSVLVGKLGELLQLEWDERQEEDKLLIERILILVRNVLSVPASPEEEKRTDDDASIHDQVLWALHLAGFEDLLLYIASSENEQELCMHVLEIISLMLREQDASRLALAGLQRSQSEKEKDEQELLQMRQREAIKKQQQRRKYYGARHSRFGGTYYVQNMKSISDRDLISHRPITDIKSLDFDHAKRPKKHSKNRVPLRESNMTRRSTLAIRLFLQEFCIEFLNGAYNSIMYIVKDNLNRARAQEHDESYYLWAIKFFMEFNRYHQFKIELVSETLSVEIFHYIQTHLENYFEMMATDKKKIPLWSRRMHKALRAYQELLMTLASMDKSQVESVRESSKVLKSKVFYVIEYREMVLILLQNFNPLLMTPAYLKDAIETAHIFLKLLEGFCGKNRHIMVQHMKKPKKKAVSRKAPSTELTEEKLQDLWDQISSELSAIVQGEAGELPDTVPFDTLSEQPEEEQKELAMRRINKLLRNKELAEAVSLMRSSREVWPEGNVFGTQDMEPSEEFLSLQEVFMANLNPVEEVTPEVYEDSDEEDEEEEEESLMHIREEEFNFLEFVRRFANTKVMQAYSRLFKKYQSNSEYTNHCILKMYHRIAWDCKLPAIFFQASLFCVFQQAMEDPRQTTNESAKEIVKFAKYIFRKFLKVAETNTKVFVELLFWKTNKDALEIECGYAEQSSGKQALKHAWKEEEVEELRRLFEEFECASGENNEGKDTIDLITENLISQTRSRRMVFKKLKEMGLITDMKQFRKKSSKPRPPRVWSEEEEDELRTLFDKYKDAMDIVGRIIDDMVVKRPRQRIIEKILDLGLVADRKELHKKRAKKGKSQGSRKHMGENFLTANQASDDGGSEREGDESDNTDNNDESSSRRIVSKKSLQPPPSYVAPVVTPALISQALNSVLEANMQEAVDWLSRILQDVADDREEDDEFEPVPVLALTEACTSAMENESFHKLLKLIGIRPPQGHEEMFWRVPSCLSVVALRKRAQYLVQGISGNIADSENANEPLEPVENSQFTEETAQKNTKNPKSSKSKHAKPKLKTQKQNVSKIVDVDFPDSENINPEDKENYCPEPLPLLGGNTAENNCDVPHLLREQIGSHSSDDIPLSSTSDPISASLKRKKLNISDEEERDGNLETQPVHGKKAKKRRFVINDDSDDDVSALDSHDLVLHLDTELTVSDKHASDQGTLGTVDHCDEEMTVREVSRRGRMLDSDSEDDMTLAGGKPRARAIIDSDDE</sequence>
<organism evidence="8 9">
    <name type="scientific">Cherax quadricarinatus</name>
    <name type="common">Australian red claw crayfish</name>
    <dbReference type="NCBI Taxonomy" id="27406"/>
    <lineage>
        <taxon>Eukaryota</taxon>
        <taxon>Metazoa</taxon>
        <taxon>Ecdysozoa</taxon>
        <taxon>Arthropoda</taxon>
        <taxon>Crustacea</taxon>
        <taxon>Multicrustacea</taxon>
        <taxon>Malacostraca</taxon>
        <taxon>Eumalacostraca</taxon>
        <taxon>Eucarida</taxon>
        <taxon>Decapoda</taxon>
        <taxon>Pleocyemata</taxon>
        <taxon>Astacidea</taxon>
        <taxon>Parastacoidea</taxon>
        <taxon>Parastacidae</taxon>
        <taxon>Cherax</taxon>
    </lineage>
</organism>
<dbReference type="GO" id="GO:0009649">
    <property type="term" value="P:entrainment of circadian clock"/>
    <property type="evidence" value="ECO:0007669"/>
    <property type="project" value="TreeGrafter"/>
</dbReference>
<keyword evidence="4" id="KW-0131">Cell cycle</keyword>
<dbReference type="PANTHER" id="PTHR22940:SF4">
    <property type="entry name" value="PROTEIN TIMELESS HOMOLOG"/>
    <property type="match status" value="1"/>
</dbReference>
<dbReference type="InterPro" id="IPR007725">
    <property type="entry name" value="TIMELESS_C"/>
</dbReference>
<dbReference type="GO" id="GO:0003677">
    <property type="term" value="F:DNA binding"/>
    <property type="evidence" value="ECO:0007669"/>
    <property type="project" value="TreeGrafter"/>
</dbReference>
<dbReference type="EMBL" id="JARKIK010000088">
    <property type="protein sequence ID" value="KAK8723590.1"/>
    <property type="molecule type" value="Genomic_DNA"/>
</dbReference>
<gene>
    <name evidence="8" type="ORF">OTU49_011453</name>
</gene>
<feature type="domain" description="Timeless C-terminal" evidence="7">
    <location>
        <begin position="1029"/>
        <end position="1112"/>
    </location>
</feature>
<dbReference type="Proteomes" id="UP001445076">
    <property type="component" value="Unassembled WGS sequence"/>
</dbReference>
<dbReference type="GO" id="GO:0031298">
    <property type="term" value="C:replication fork protection complex"/>
    <property type="evidence" value="ECO:0007669"/>
    <property type="project" value="TreeGrafter"/>
</dbReference>
<evidence type="ECO:0000256" key="5">
    <source>
        <dbReference type="SAM" id="MobiDB-lite"/>
    </source>
</evidence>
<evidence type="ECO:0000259" key="7">
    <source>
        <dbReference type="Pfam" id="PF05029"/>
    </source>
</evidence>
<feature type="compositionally biased region" description="Basic residues" evidence="5">
    <location>
        <begin position="1158"/>
        <end position="1171"/>
    </location>
</feature>
<feature type="compositionally biased region" description="Polar residues" evidence="5">
    <location>
        <begin position="1141"/>
        <end position="1157"/>
    </location>
</feature>
<comment type="subcellular location">
    <subcellularLocation>
        <location evidence="1">Nucleus</location>
    </subcellularLocation>
</comment>
<dbReference type="InterPro" id="IPR006906">
    <property type="entry name" value="Timeless_N"/>
</dbReference>
<proteinExistence type="inferred from homology"/>
<feature type="region of interest" description="Disordered" evidence="5">
    <location>
        <begin position="1128"/>
        <end position="1197"/>
    </location>
</feature>
<evidence type="ECO:0000256" key="1">
    <source>
        <dbReference type="ARBA" id="ARBA00004123"/>
    </source>
</evidence>
<comment type="caution">
    <text evidence="8">The sequence shown here is derived from an EMBL/GenBank/DDBJ whole genome shotgun (WGS) entry which is preliminary data.</text>
</comment>
<feature type="region of interest" description="Disordered" evidence="5">
    <location>
        <begin position="1227"/>
        <end position="1272"/>
    </location>
</feature>
<keyword evidence="3" id="KW-0539">Nucleus</keyword>
<dbReference type="Pfam" id="PF04821">
    <property type="entry name" value="TIMELESS"/>
    <property type="match status" value="1"/>
</dbReference>
<evidence type="ECO:0000313" key="9">
    <source>
        <dbReference type="Proteomes" id="UP001445076"/>
    </source>
</evidence>
<dbReference type="GO" id="GO:0048511">
    <property type="term" value="P:rhythmic process"/>
    <property type="evidence" value="ECO:0007669"/>
    <property type="project" value="UniProtKB-KW"/>
</dbReference>